<evidence type="ECO:0008006" key="3">
    <source>
        <dbReference type="Google" id="ProtNLM"/>
    </source>
</evidence>
<comment type="caution">
    <text evidence="1">The sequence shown here is derived from an EMBL/GenBank/DDBJ whole genome shotgun (WGS) entry which is preliminary data.</text>
</comment>
<dbReference type="EMBL" id="NMPR01000142">
    <property type="protein sequence ID" value="KAA8629277.1"/>
    <property type="molecule type" value="Genomic_DNA"/>
</dbReference>
<evidence type="ECO:0000313" key="1">
    <source>
        <dbReference type="EMBL" id="KAA8629277.1"/>
    </source>
</evidence>
<dbReference type="AlphaFoldDB" id="A0A8S8ZF85"/>
<dbReference type="Proteomes" id="UP000433876">
    <property type="component" value="Unassembled WGS sequence"/>
</dbReference>
<protein>
    <recommendedName>
        <fullName evidence="3">Fungal N-terminal domain-containing protein</fullName>
    </recommendedName>
</protein>
<sequence length="82" mass="8785">MADPLSIAGLITGVVSLGIQLHNDLETFIDVVRHRDEDVAKLARHAATMAQALNTIERSLQINNQANNGLVDSATIIPLLDA</sequence>
<gene>
    <name evidence="1" type="ORF">SMACR_08768</name>
</gene>
<accession>A0A8S8ZF85</accession>
<reference evidence="1 2" key="1">
    <citation type="submission" date="2017-07" db="EMBL/GenBank/DDBJ databases">
        <title>Genome sequence of the Sordaria macrospora wild type strain R19027.</title>
        <authorList>
            <person name="Nowrousian M."/>
            <person name="Teichert I."/>
            <person name="Kueck U."/>
        </authorList>
    </citation>
    <scope>NUCLEOTIDE SEQUENCE [LARGE SCALE GENOMIC DNA]</scope>
    <source>
        <strain evidence="1 2">R19027</strain>
        <tissue evidence="1">Mycelium</tissue>
    </source>
</reference>
<name>A0A8S8ZF85_SORMA</name>
<evidence type="ECO:0000313" key="2">
    <source>
        <dbReference type="Proteomes" id="UP000433876"/>
    </source>
</evidence>
<dbReference type="VEuPathDB" id="FungiDB:SMAC_08768"/>
<organism evidence="1 2">
    <name type="scientific">Sordaria macrospora</name>
    <dbReference type="NCBI Taxonomy" id="5147"/>
    <lineage>
        <taxon>Eukaryota</taxon>
        <taxon>Fungi</taxon>
        <taxon>Dikarya</taxon>
        <taxon>Ascomycota</taxon>
        <taxon>Pezizomycotina</taxon>
        <taxon>Sordariomycetes</taxon>
        <taxon>Sordariomycetidae</taxon>
        <taxon>Sordariales</taxon>
        <taxon>Sordariaceae</taxon>
        <taxon>Sordaria</taxon>
    </lineage>
</organism>
<proteinExistence type="predicted"/>